<evidence type="ECO:0000256" key="1">
    <source>
        <dbReference type="SAM" id="MobiDB-lite"/>
    </source>
</evidence>
<dbReference type="EnsemblMetazoa" id="XM_022815449">
    <property type="protein sequence ID" value="XP_022671184"/>
    <property type="gene ID" value="LOC111254523"/>
</dbReference>
<dbReference type="PANTHER" id="PTHR47086:SF4">
    <property type="entry name" value="BTB DOMAIN-CONTAINING PROTEIN"/>
    <property type="match status" value="1"/>
</dbReference>
<dbReference type="SUPFAM" id="SSF81995">
    <property type="entry name" value="beta-sandwich domain of Sec23/24"/>
    <property type="match status" value="1"/>
</dbReference>
<name>A0A7M7KVB7_VARDE</name>
<evidence type="ECO:0000313" key="3">
    <source>
        <dbReference type="EnsemblMetazoa" id="XP_022671184"/>
    </source>
</evidence>
<feature type="compositionally biased region" description="Low complexity" evidence="1">
    <location>
        <begin position="49"/>
        <end position="60"/>
    </location>
</feature>
<feature type="region of interest" description="Disordered" evidence="1">
    <location>
        <begin position="579"/>
        <end position="627"/>
    </location>
</feature>
<dbReference type="OrthoDB" id="6493098at2759"/>
<feature type="compositionally biased region" description="Low complexity" evidence="1">
    <location>
        <begin position="696"/>
        <end position="711"/>
    </location>
</feature>
<feature type="region of interest" description="Disordered" evidence="1">
    <location>
        <begin position="1"/>
        <end position="117"/>
    </location>
</feature>
<dbReference type="EnsemblMetazoa" id="XM_022815450">
    <property type="protein sequence ID" value="XP_022671185"/>
    <property type="gene ID" value="LOC111254523"/>
</dbReference>
<dbReference type="EnsemblMetazoa" id="XM_022815451">
    <property type="protein sequence ID" value="XP_022671186"/>
    <property type="gene ID" value="LOC111254523"/>
</dbReference>
<dbReference type="Proteomes" id="UP000594260">
    <property type="component" value="Unplaced"/>
</dbReference>
<dbReference type="PANTHER" id="PTHR47086">
    <property type="entry name" value="BTB DOMAIN-CONTAINING PROTEIN"/>
    <property type="match status" value="1"/>
</dbReference>
<proteinExistence type="predicted"/>
<evidence type="ECO:0000313" key="4">
    <source>
        <dbReference type="Proteomes" id="UP000594260"/>
    </source>
</evidence>
<dbReference type="KEGG" id="vde:111254523"/>
<dbReference type="InterPro" id="IPR040854">
    <property type="entry name" value="ZSWIM9"/>
</dbReference>
<keyword evidence="4" id="KW-1185">Reference proteome</keyword>
<feature type="compositionally biased region" description="Basic residues" evidence="1">
    <location>
        <begin position="104"/>
        <end position="116"/>
    </location>
</feature>
<feature type="region of interest" description="Disordered" evidence="1">
    <location>
        <begin position="499"/>
        <end position="560"/>
    </location>
</feature>
<dbReference type="PROSITE" id="PS51257">
    <property type="entry name" value="PROKAR_LIPOPROTEIN"/>
    <property type="match status" value="1"/>
</dbReference>
<feature type="region of interest" description="Disordered" evidence="1">
    <location>
        <begin position="282"/>
        <end position="317"/>
    </location>
</feature>
<dbReference type="RefSeq" id="XP_022671185.1">
    <property type="nucleotide sequence ID" value="XM_022815450.1"/>
</dbReference>
<feature type="compositionally biased region" description="Low complexity" evidence="1">
    <location>
        <begin position="612"/>
        <end position="623"/>
    </location>
</feature>
<dbReference type="GeneID" id="111254523"/>
<feature type="compositionally biased region" description="Gly residues" evidence="1">
    <location>
        <begin position="282"/>
        <end position="294"/>
    </location>
</feature>
<feature type="compositionally biased region" description="Low complexity" evidence="1">
    <location>
        <begin position="69"/>
        <end position="98"/>
    </location>
</feature>
<protein>
    <recommendedName>
        <fullName evidence="2">ZSWIM3 N-terminal domain-containing protein</fullName>
    </recommendedName>
</protein>
<feature type="region of interest" description="Disordered" evidence="1">
    <location>
        <begin position="693"/>
        <end position="726"/>
    </location>
</feature>
<feature type="compositionally biased region" description="Polar residues" evidence="1">
    <location>
        <begin position="503"/>
        <end position="514"/>
    </location>
</feature>
<dbReference type="AlphaFoldDB" id="A0A7M7KVB7"/>
<accession>A0A7M7KVB7</accession>
<dbReference type="Pfam" id="PF21599">
    <property type="entry name" value="ZSWIM3_N"/>
    <property type="match status" value="1"/>
</dbReference>
<dbReference type="RefSeq" id="XP_022671186.1">
    <property type="nucleotide sequence ID" value="XM_022815451.1"/>
</dbReference>
<dbReference type="InterPro" id="IPR048325">
    <property type="entry name" value="ZSWIM3_N"/>
</dbReference>
<dbReference type="RefSeq" id="XP_022671184.1">
    <property type="nucleotide sequence ID" value="XM_022815449.1"/>
</dbReference>
<reference evidence="3" key="1">
    <citation type="submission" date="2021-01" db="UniProtKB">
        <authorList>
            <consortium name="EnsemblMetazoa"/>
        </authorList>
    </citation>
    <scope>IDENTIFICATION</scope>
</reference>
<feature type="compositionally biased region" description="Low complexity" evidence="1">
    <location>
        <begin position="295"/>
        <end position="304"/>
    </location>
</feature>
<sequence>MLRGHQQHHLTSVPSPPSMGACEESMDTNNNLQSAAGTGGARPSPGLTQQLPPQLNHHPPQVGPPQLASHSPSPGGHHSPQQQQRQHHQQQPQHQQQSLVRSSHGPHGHGFGHGHGHSQLIDTSACWKDVFLGQREFSTFDEFSQLFSKFEKRSRFLFRVKNSSSVEAENRRRKDQIDGAIKYSGLVLCCVNSELGHGKPNSSRSGQCKAHIYLRYRSSTRRLAIMTSSFIHNHPQEEGASLNTRICVTERLGKQDRLAPRRKGARSSKALLSVLPHAGQFPGGGRGTFSGHGPGLSLSSHSPPETALSTPSASPPVPLDLRAGRVPGGMLGGHPFLSGLPFLLPGASHLSAQEAFLQRLIQTQGGLSGGLSGVSGIQVPTSPSPSEILAQMGTNSSPLHGSGILPPFSPDSLLGKRLSPFRPFGTHATLPPEEAVGTSRAFSPSSLPPHLQSHFSSIVQNGITPPGSVSNASSTNQVAGGLLEPECVLRTSESKRLRLSPCGSESSLTLTGSAPTAEASNGHVAGSNDLRLRLFETTSNERTADSESEGSPRSTGARDEEATMMSALGSSLAAAQGQGGSLVQDLSTKAGLRRPSGASSPIEVPASPPASAPATPRTSSSSPVVLDDAGDVSLMDQDQPVSIIVRTGASEYELPWEQLESLFKLCAKCGGRVDDSAEDAHTEGCALTRLAVTDGSSNGASSNNTNVNLSNGGNGTGKSVENSSRAPITLETLCQLAKARRKHSSENSSSDAFNSER</sequence>
<feature type="domain" description="ZSWIM3 N-terminal" evidence="2">
    <location>
        <begin position="135"/>
        <end position="234"/>
    </location>
</feature>
<organism evidence="3 4">
    <name type="scientific">Varroa destructor</name>
    <name type="common">Honeybee mite</name>
    <dbReference type="NCBI Taxonomy" id="109461"/>
    <lineage>
        <taxon>Eukaryota</taxon>
        <taxon>Metazoa</taxon>
        <taxon>Ecdysozoa</taxon>
        <taxon>Arthropoda</taxon>
        <taxon>Chelicerata</taxon>
        <taxon>Arachnida</taxon>
        <taxon>Acari</taxon>
        <taxon>Parasitiformes</taxon>
        <taxon>Mesostigmata</taxon>
        <taxon>Gamasina</taxon>
        <taxon>Dermanyssoidea</taxon>
        <taxon>Varroidae</taxon>
        <taxon>Varroa</taxon>
    </lineage>
</organism>
<dbReference type="InParanoid" id="A0A7M7KVB7"/>
<feature type="compositionally biased region" description="Polar residues" evidence="1">
    <location>
        <begin position="27"/>
        <end position="36"/>
    </location>
</feature>
<evidence type="ECO:0000259" key="2">
    <source>
        <dbReference type="Pfam" id="PF21599"/>
    </source>
</evidence>